<keyword evidence="1" id="KW-0732">Signal</keyword>
<organism evidence="2 3">
    <name type="scientific">Sphingopyxis terrae subsp. terrae NBRC 15098</name>
    <dbReference type="NCBI Taxonomy" id="1219058"/>
    <lineage>
        <taxon>Bacteria</taxon>
        <taxon>Pseudomonadati</taxon>
        <taxon>Pseudomonadota</taxon>
        <taxon>Alphaproteobacteria</taxon>
        <taxon>Sphingomonadales</taxon>
        <taxon>Sphingomonadaceae</taxon>
        <taxon>Sphingopyxis</taxon>
    </lineage>
</organism>
<name>A0A142W0U4_9SPHN</name>
<feature type="signal peptide" evidence="1">
    <location>
        <begin position="1"/>
        <end position="28"/>
    </location>
</feature>
<dbReference type="NCBIfam" id="TIGR04433">
    <property type="entry name" value="UrcA_uranyl"/>
    <property type="match status" value="1"/>
</dbReference>
<reference evidence="3" key="1">
    <citation type="submission" date="2015-11" db="EMBL/GenBank/DDBJ databases">
        <title>Complete genome sequence of a polyethylene glycol-degrading strain Sphingopyxis terrae strain 203-1 (NBRC 15098).</title>
        <authorList>
            <person name="Yoshiyuki O."/>
            <person name="Shouta N."/>
            <person name="Nagata Y."/>
            <person name="Numata M."/>
            <person name="Tsuchikane K."/>
            <person name="Hosoyama A."/>
            <person name="Yamazoe A."/>
            <person name="Tsuda M."/>
            <person name="Fujita N."/>
            <person name="Kawai F."/>
        </authorList>
    </citation>
    <scope>NUCLEOTIDE SEQUENCE [LARGE SCALE GENOMIC DNA]</scope>
    <source>
        <strain evidence="3">203-1</strain>
    </source>
</reference>
<evidence type="ECO:0000313" key="2">
    <source>
        <dbReference type="EMBL" id="AMU95592.1"/>
    </source>
</evidence>
<protein>
    <recommendedName>
        <fullName evidence="4">UrcA family protein</fullName>
    </recommendedName>
</protein>
<evidence type="ECO:0000313" key="3">
    <source>
        <dbReference type="Proteomes" id="UP000076234"/>
    </source>
</evidence>
<accession>A0A142W0U4</accession>
<feature type="chain" id="PRO_5007502633" description="UrcA family protein" evidence="1">
    <location>
        <begin position="29"/>
        <end position="123"/>
    </location>
</feature>
<evidence type="ECO:0008006" key="4">
    <source>
        <dbReference type="Google" id="ProtNLM"/>
    </source>
</evidence>
<dbReference type="KEGG" id="ster:AOA14_13330"/>
<dbReference type="Proteomes" id="UP000076234">
    <property type="component" value="Chromosome"/>
</dbReference>
<dbReference type="AlphaFoldDB" id="A0A142W0U4"/>
<evidence type="ECO:0000256" key="1">
    <source>
        <dbReference type="SAM" id="SignalP"/>
    </source>
</evidence>
<gene>
    <name evidence="2" type="ORF">AOA14_13330</name>
</gene>
<dbReference type="InterPro" id="IPR030972">
    <property type="entry name" value="UrcA_uranyl"/>
</dbReference>
<proteinExistence type="predicted"/>
<dbReference type="EMBL" id="CP013342">
    <property type="protein sequence ID" value="AMU95592.1"/>
    <property type="molecule type" value="Genomic_DNA"/>
</dbReference>
<reference evidence="2 3" key="2">
    <citation type="journal article" date="2016" name="Genome Announc.">
        <title>Complete Genome Sequence of Sphingopyxis terrae Strain 203-1 (NBRC 111660), a Polyethylene Glycol Degrader.</title>
        <authorList>
            <person name="Ohtsubo Y."/>
            <person name="Nonoyama S."/>
            <person name="Nagata Y."/>
            <person name="Numata M."/>
            <person name="Tsuchikane K."/>
            <person name="Hosoyama A."/>
            <person name="Yamazoe A."/>
            <person name="Tsuda M."/>
            <person name="Fujita N."/>
            <person name="Kawai F."/>
        </authorList>
    </citation>
    <scope>NUCLEOTIDE SEQUENCE [LARGE SCALE GENOMIC DNA]</scope>
    <source>
        <strain evidence="2 3">203-1</strain>
    </source>
</reference>
<sequence>MSHRIAKYLLMTGAAALSAGAAAPVATAAEARVADTDDAPTVIVPYGDLNLSSVKGRARLETRVRIAIRGMCRTDPRATLSQRAQERDCIVHARRSAEPQMAALFGGSDMKLALERPAEVAVR</sequence>